<reference evidence="1" key="1">
    <citation type="submission" date="2018-10" db="EMBL/GenBank/DDBJ databases">
        <authorList>
            <person name="Gruber-Vodicka H."/>
            <person name="Jaeckle O."/>
        </authorList>
    </citation>
    <scope>NUCLEOTIDE SEQUENCE</scope>
</reference>
<sequence>MLEGVRTRQIVRLPLVEAGFTAARESAAESSAPNRLSLQRWILTGNKSVWLRVMRAAYPMTLATDILEWRGPLHPGRG</sequence>
<accession>A0A484H527</accession>
<evidence type="ECO:0000313" key="1">
    <source>
        <dbReference type="EMBL" id="VBB69046.1"/>
    </source>
</evidence>
<protein>
    <submittedName>
        <fullName evidence="1">Uncharacterized protein</fullName>
    </submittedName>
</protein>
<name>A0A484H527_9ZZZZ</name>
<dbReference type="AlphaFoldDB" id="A0A484H527"/>
<dbReference type="EMBL" id="LR026963">
    <property type="protein sequence ID" value="VBB69046.1"/>
    <property type="molecule type" value="Genomic_DNA"/>
</dbReference>
<organism evidence="1">
    <name type="scientific">invertebrate metagenome</name>
    <dbReference type="NCBI Taxonomy" id="1711999"/>
    <lineage>
        <taxon>unclassified sequences</taxon>
        <taxon>metagenomes</taxon>
        <taxon>organismal metagenomes</taxon>
    </lineage>
</organism>
<gene>
    <name evidence="1" type="ORF">RIEGSTA812A_PEG_519</name>
</gene>
<proteinExistence type="predicted"/>